<dbReference type="Pfam" id="PF00582">
    <property type="entry name" value="Usp"/>
    <property type="match status" value="1"/>
</dbReference>
<dbReference type="CDD" id="cd00293">
    <property type="entry name" value="USP-like"/>
    <property type="match status" value="1"/>
</dbReference>
<gene>
    <name evidence="3" type="ORF">ADICEAN_02806</name>
</gene>
<evidence type="ECO:0000259" key="2">
    <source>
        <dbReference type="Pfam" id="PF00582"/>
    </source>
</evidence>
<dbReference type="eggNOG" id="COG0589">
    <property type="taxonomic scope" value="Bacteria"/>
</dbReference>
<protein>
    <submittedName>
        <fullName evidence="3">Universal stress protein family protein</fullName>
    </submittedName>
</protein>
<dbReference type="PANTHER" id="PTHR46268">
    <property type="entry name" value="STRESS RESPONSE PROTEIN NHAX"/>
    <property type="match status" value="1"/>
</dbReference>
<dbReference type="Gene3D" id="3.40.50.12370">
    <property type="match status" value="1"/>
</dbReference>
<dbReference type="PANTHER" id="PTHR46268:SF6">
    <property type="entry name" value="UNIVERSAL STRESS PROTEIN UP12"/>
    <property type="match status" value="1"/>
</dbReference>
<dbReference type="STRING" id="1279009.ADICEAN_02806"/>
<keyword evidence="4" id="KW-1185">Reference proteome</keyword>
<comment type="caution">
    <text evidence="3">The sequence shown here is derived from an EMBL/GenBank/DDBJ whole genome shotgun (WGS) entry which is preliminary data.</text>
</comment>
<dbReference type="EMBL" id="AODQ01000075">
    <property type="protein sequence ID" value="EMR02060.1"/>
    <property type="molecule type" value="Genomic_DNA"/>
</dbReference>
<feature type="domain" description="UspA" evidence="2">
    <location>
        <begin position="8"/>
        <end position="144"/>
    </location>
</feature>
<dbReference type="OrthoDB" id="1522996at2"/>
<sequence>MKDKFELKKILVSLDLSEMDEMLIRISAYAARMMQSDRVYFVHIAQDLNMPKELRKKWGNLLAPVDENLQHMLEQQVAEFFEAPPGCEVLTEVHEGNATDRLLKLARQKDVDLLVLGIKDKLAGSGALPDKAVKASPRSVLLVPEVLPDRMDKILVPVDFSAHSLQALRQALFIQQNSPIPLEVKCQHVYHLPTGWHKTGKAKRSLPILCASTPAKTIRNSCTSCPNSIRTFPVCLPWIIIMIRLKKSTTGP</sequence>
<evidence type="ECO:0000313" key="4">
    <source>
        <dbReference type="Proteomes" id="UP000011910"/>
    </source>
</evidence>
<reference evidence="3 4" key="1">
    <citation type="journal article" date="2013" name="Genome Announc.">
        <title>Draft Genome Sequence of Cesiribacter andamanensis Strain AMV16T, Isolated from a Soil Sample from a Mud Volcano in the Andaman Islands, India.</title>
        <authorList>
            <person name="Shivaji S."/>
            <person name="Ara S."/>
            <person name="Begum Z."/>
            <person name="Srinivas T.N."/>
            <person name="Singh A."/>
            <person name="Kumar Pinnaka A."/>
        </authorList>
    </citation>
    <scope>NUCLEOTIDE SEQUENCE [LARGE SCALE GENOMIC DNA]</scope>
    <source>
        <strain evidence="3 4">AMV16</strain>
    </source>
</reference>
<name>M7NJT7_9BACT</name>
<dbReference type="InterPro" id="IPR006016">
    <property type="entry name" value="UspA"/>
</dbReference>
<dbReference type="AlphaFoldDB" id="M7NJT7"/>
<evidence type="ECO:0000313" key="3">
    <source>
        <dbReference type="EMBL" id="EMR02060.1"/>
    </source>
</evidence>
<dbReference type="SUPFAM" id="SSF52402">
    <property type="entry name" value="Adenine nucleotide alpha hydrolases-like"/>
    <property type="match status" value="1"/>
</dbReference>
<dbReference type="Proteomes" id="UP000011910">
    <property type="component" value="Unassembled WGS sequence"/>
</dbReference>
<evidence type="ECO:0000256" key="1">
    <source>
        <dbReference type="ARBA" id="ARBA00008791"/>
    </source>
</evidence>
<organism evidence="3 4">
    <name type="scientific">Cesiribacter andamanensis AMV16</name>
    <dbReference type="NCBI Taxonomy" id="1279009"/>
    <lineage>
        <taxon>Bacteria</taxon>
        <taxon>Pseudomonadati</taxon>
        <taxon>Bacteroidota</taxon>
        <taxon>Cytophagia</taxon>
        <taxon>Cytophagales</taxon>
        <taxon>Cesiribacteraceae</taxon>
        <taxon>Cesiribacter</taxon>
    </lineage>
</organism>
<comment type="similarity">
    <text evidence="1">Belongs to the universal stress protein A family.</text>
</comment>
<accession>M7NJT7</accession>
<proteinExistence type="inferred from homology"/>